<dbReference type="Pfam" id="PF00392">
    <property type="entry name" value="GntR"/>
    <property type="match status" value="1"/>
</dbReference>
<dbReference type="RefSeq" id="WP_093152926.1">
    <property type="nucleotide sequence ID" value="NZ_FNBW01000013.1"/>
</dbReference>
<name>A0A8G2EZJ6_9PROT</name>
<keyword evidence="2 5" id="KW-0238">DNA-binding</keyword>
<organism evidence="5 6">
    <name type="scientific">Thalassobaculum litoreum DSM 18839</name>
    <dbReference type="NCBI Taxonomy" id="1123362"/>
    <lineage>
        <taxon>Bacteria</taxon>
        <taxon>Pseudomonadati</taxon>
        <taxon>Pseudomonadota</taxon>
        <taxon>Alphaproteobacteria</taxon>
        <taxon>Rhodospirillales</taxon>
        <taxon>Thalassobaculaceae</taxon>
        <taxon>Thalassobaculum</taxon>
    </lineage>
</organism>
<dbReference type="PANTHER" id="PTHR43537">
    <property type="entry name" value="TRANSCRIPTIONAL REGULATOR, GNTR FAMILY"/>
    <property type="match status" value="1"/>
</dbReference>
<dbReference type="InterPro" id="IPR000524">
    <property type="entry name" value="Tscrpt_reg_HTH_GntR"/>
</dbReference>
<reference evidence="5 6" key="1">
    <citation type="submission" date="2016-10" db="EMBL/GenBank/DDBJ databases">
        <authorList>
            <person name="Varghese N."/>
            <person name="Submissions S."/>
        </authorList>
    </citation>
    <scope>NUCLEOTIDE SEQUENCE [LARGE SCALE GENOMIC DNA]</scope>
    <source>
        <strain evidence="5 6">DSM 18839</strain>
    </source>
</reference>
<dbReference type="PANTHER" id="PTHR43537:SF41">
    <property type="entry name" value="TRANSCRIPTIONAL REGULATORY PROTEIN"/>
    <property type="match status" value="1"/>
</dbReference>
<dbReference type="OrthoDB" id="9812290at2"/>
<dbReference type="SUPFAM" id="SSF48008">
    <property type="entry name" value="GntR ligand-binding domain-like"/>
    <property type="match status" value="1"/>
</dbReference>
<evidence type="ECO:0000256" key="3">
    <source>
        <dbReference type="ARBA" id="ARBA00023163"/>
    </source>
</evidence>
<gene>
    <name evidence="5" type="ORF">SAMN05660686_03892</name>
</gene>
<dbReference type="SUPFAM" id="SSF46785">
    <property type="entry name" value="Winged helix' DNA-binding domain"/>
    <property type="match status" value="1"/>
</dbReference>
<dbReference type="Gene3D" id="1.20.120.530">
    <property type="entry name" value="GntR ligand-binding domain-like"/>
    <property type="match status" value="1"/>
</dbReference>
<evidence type="ECO:0000256" key="2">
    <source>
        <dbReference type="ARBA" id="ARBA00023125"/>
    </source>
</evidence>
<sequence length="227" mass="25356">MSTEDGFDFAALVAGGGDRPRTASEFVQRALRTAILEGRIPPGTPLRQEALAAAFDVSRMPVREALRQLEAQALLEFTPHKGAVVAELSAQDQADTYLIRRALEPVALARSIPHLTRDDLDRAEDLIADMDRESDHGRLGELNRRFHLSLYAHAGSPKLLRLVERQLTEHDRYLRFHLAMMGRDRMSQDDHLAMVAAAAARDIEAATVVLQRHIDVAAEDSARFFDR</sequence>
<dbReference type="AlphaFoldDB" id="A0A8G2EZJ6"/>
<accession>A0A8G2EZJ6</accession>
<dbReference type="CDD" id="cd07377">
    <property type="entry name" value="WHTH_GntR"/>
    <property type="match status" value="1"/>
</dbReference>
<evidence type="ECO:0000313" key="6">
    <source>
        <dbReference type="Proteomes" id="UP000198615"/>
    </source>
</evidence>
<dbReference type="InterPro" id="IPR008920">
    <property type="entry name" value="TF_FadR/GntR_C"/>
</dbReference>
<dbReference type="PROSITE" id="PS50949">
    <property type="entry name" value="HTH_GNTR"/>
    <property type="match status" value="1"/>
</dbReference>
<keyword evidence="1" id="KW-0805">Transcription regulation</keyword>
<dbReference type="EMBL" id="FNBW01000013">
    <property type="protein sequence ID" value="SDG28076.1"/>
    <property type="molecule type" value="Genomic_DNA"/>
</dbReference>
<dbReference type="InterPro" id="IPR011711">
    <property type="entry name" value="GntR_C"/>
</dbReference>
<comment type="caution">
    <text evidence="5">The sequence shown here is derived from an EMBL/GenBank/DDBJ whole genome shotgun (WGS) entry which is preliminary data.</text>
</comment>
<dbReference type="GO" id="GO:0003677">
    <property type="term" value="F:DNA binding"/>
    <property type="evidence" value="ECO:0007669"/>
    <property type="project" value="UniProtKB-KW"/>
</dbReference>
<keyword evidence="3" id="KW-0804">Transcription</keyword>
<feature type="domain" description="HTH gntR-type" evidence="4">
    <location>
        <begin position="21"/>
        <end position="88"/>
    </location>
</feature>
<dbReference type="InterPro" id="IPR036390">
    <property type="entry name" value="WH_DNA-bd_sf"/>
</dbReference>
<keyword evidence="6" id="KW-1185">Reference proteome</keyword>
<dbReference type="SMART" id="SM00895">
    <property type="entry name" value="FCD"/>
    <property type="match status" value="1"/>
</dbReference>
<evidence type="ECO:0000256" key="1">
    <source>
        <dbReference type="ARBA" id="ARBA00023015"/>
    </source>
</evidence>
<dbReference type="Gene3D" id="1.10.10.10">
    <property type="entry name" value="Winged helix-like DNA-binding domain superfamily/Winged helix DNA-binding domain"/>
    <property type="match status" value="1"/>
</dbReference>
<evidence type="ECO:0000259" key="4">
    <source>
        <dbReference type="PROSITE" id="PS50949"/>
    </source>
</evidence>
<proteinExistence type="predicted"/>
<dbReference type="SMART" id="SM00345">
    <property type="entry name" value="HTH_GNTR"/>
    <property type="match status" value="1"/>
</dbReference>
<dbReference type="InterPro" id="IPR036388">
    <property type="entry name" value="WH-like_DNA-bd_sf"/>
</dbReference>
<protein>
    <submittedName>
        <fullName evidence="5">DNA-binding transcriptional regulator, GntR family</fullName>
    </submittedName>
</protein>
<dbReference type="Proteomes" id="UP000198615">
    <property type="component" value="Unassembled WGS sequence"/>
</dbReference>
<dbReference type="GO" id="GO:0003700">
    <property type="term" value="F:DNA-binding transcription factor activity"/>
    <property type="evidence" value="ECO:0007669"/>
    <property type="project" value="InterPro"/>
</dbReference>
<dbReference type="Pfam" id="PF07729">
    <property type="entry name" value="FCD"/>
    <property type="match status" value="1"/>
</dbReference>
<evidence type="ECO:0000313" key="5">
    <source>
        <dbReference type="EMBL" id="SDG28076.1"/>
    </source>
</evidence>